<proteinExistence type="predicted"/>
<sequence length="691" mass="75631">MPPETPPARVPLGRKIRHRIWVTFAEAMADAAEGMRRAPGRFATQGLRGMNRVCAADPGRLLGPVAGTRRLAPRSAFLAQAEAILTARGRGWEAAAALFAREAARARPGAAAELLRLRPFPPIWPALPAATRPSFLDPEEARRIVVYTTAFDGEEAPAPLFHEPPGIRFLLLTGRAGLSVPGWETHLLSPPAPPDQAGAWARVHAEAALAEIAPEAEASLCLRPDRALIGNLHTMIARWFLPADFVLWRHSGGVDWHDLAERVLVRRAFGRPGVNEARVLAQARDCAARGLPRDRGLFDTGVIWRRHRAPEVRAVAEAWWQAFARAPGLDEISLYAALNDPALPWAAGEEARVPAAERVPAPARILPAALGPASYNALAARRFPRPPLRPRPCAPAAPVSGRPLGVAFLYAERYANSASTILRGKQLSEMVAARYPDAIDMAYTSDIDALRDRVVIVTKGALDTHSAEALEALRRRNRAVIGSWDDRLPSADKIAATDAAMGVSNRQTHDFARLFPAIRAYHVTHHVNSEIPFSTPPGDRPRTAYFGFRANTVLSESLRNMIDMIPLETARVDMSWIALLPHYNCHWIVRRSKAHDGWKPFLKGFTAARAGAVVVVGRDDEDALQYLGDDYPFYVGGTRIPQLEYDMARVASAFGGPDWALARDIMAQVADRSSDAQVCAEFRAMVEDVIS</sequence>
<evidence type="ECO:0000313" key="2">
    <source>
        <dbReference type="Proteomes" id="UP000319255"/>
    </source>
</evidence>
<accession>A0A501WG86</accession>
<dbReference type="OrthoDB" id="7210452at2"/>
<keyword evidence="2" id="KW-1185">Reference proteome</keyword>
<protein>
    <submittedName>
        <fullName evidence="1">Uncharacterized protein</fullName>
    </submittedName>
</protein>
<evidence type="ECO:0000313" key="1">
    <source>
        <dbReference type="EMBL" id="TPE48408.1"/>
    </source>
</evidence>
<name>A0A501WG86_9RHOB</name>
<reference evidence="1 2" key="1">
    <citation type="submission" date="2019-06" db="EMBL/GenBank/DDBJ databases">
        <title>A novel bacterium of genus Amaricoccus, isolated from marine sediment.</title>
        <authorList>
            <person name="Huang H."/>
            <person name="Mo K."/>
            <person name="Hu Y."/>
        </authorList>
    </citation>
    <scope>NUCLEOTIDE SEQUENCE [LARGE SCALE GENOMIC DNA]</scope>
    <source>
        <strain evidence="1 2">HB172011</strain>
    </source>
</reference>
<dbReference type="AlphaFoldDB" id="A0A501WG86"/>
<dbReference type="RefSeq" id="WP_140455474.1">
    <property type="nucleotide sequence ID" value="NZ_VFRP01000022.1"/>
</dbReference>
<organism evidence="1 2">
    <name type="scientific">Amaricoccus solimangrovi</name>
    <dbReference type="NCBI Taxonomy" id="2589815"/>
    <lineage>
        <taxon>Bacteria</taxon>
        <taxon>Pseudomonadati</taxon>
        <taxon>Pseudomonadota</taxon>
        <taxon>Alphaproteobacteria</taxon>
        <taxon>Rhodobacterales</taxon>
        <taxon>Paracoccaceae</taxon>
        <taxon>Amaricoccus</taxon>
    </lineage>
</organism>
<dbReference type="EMBL" id="VFRP01000022">
    <property type="protein sequence ID" value="TPE48408.1"/>
    <property type="molecule type" value="Genomic_DNA"/>
</dbReference>
<gene>
    <name evidence="1" type="ORF">FJM51_17740</name>
</gene>
<comment type="caution">
    <text evidence="1">The sequence shown here is derived from an EMBL/GenBank/DDBJ whole genome shotgun (WGS) entry which is preliminary data.</text>
</comment>
<dbReference type="Proteomes" id="UP000319255">
    <property type="component" value="Unassembled WGS sequence"/>
</dbReference>